<reference evidence="1 2" key="1">
    <citation type="journal article" date="2021" name="Nat. Plants">
        <title>The Taxus genome provides insights into paclitaxel biosynthesis.</title>
        <authorList>
            <person name="Xiong X."/>
            <person name="Gou J."/>
            <person name="Liao Q."/>
            <person name="Li Y."/>
            <person name="Zhou Q."/>
            <person name="Bi G."/>
            <person name="Li C."/>
            <person name="Du R."/>
            <person name="Wang X."/>
            <person name="Sun T."/>
            <person name="Guo L."/>
            <person name="Liang H."/>
            <person name="Lu P."/>
            <person name="Wu Y."/>
            <person name="Zhang Z."/>
            <person name="Ro D.K."/>
            <person name="Shang Y."/>
            <person name="Huang S."/>
            <person name="Yan J."/>
        </authorList>
    </citation>
    <scope>NUCLEOTIDE SEQUENCE [LARGE SCALE GENOMIC DNA]</scope>
    <source>
        <strain evidence="1">Ta-2019</strain>
    </source>
</reference>
<protein>
    <submittedName>
        <fullName evidence="1">Uncharacterized protein</fullName>
    </submittedName>
</protein>
<evidence type="ECO:0000313" key="1">
    <source>
        <dbReference type="EMBL" id="KAH9287887.1"/>
    </source>
</evidence>
<gene>
    <name evidence="1" type="ORF">KI387_032004</name>
</gene>
<dbReference type="EMBL" id="JAHRHJ020003813">
    <property type="protein sequence ID" value="KAH9287887.1"/>
    <property type="molecule type" value="Genomic_DNA"/>
</dbReference>
<feature type="non-terminal residue" evidence="1">
    <location>
        <position position="119"/>
    </location>
</feature>
<keyword evidence="2" id="KW-1185">Reference proteome</keyword>
<comment type="caution">
    <text evidence="1">The sequence shown here is derived from an EMBL/GenBank/DDBJ whole genome shotgun (WGS) entry which is preliminary data.</text>
</comment>
<name>A0AA38C0J9_TAXCH</name>
<proteinExistence type="predicted"/>
<dbReference type="Proteomes" id="UP000824469">
    <property type="component" value="Unassembled WGS sequence"/>
</dbReference>
<organism evidence="1 2">
    <name type="scientific">Taxus chinensis</name>
    <name type="common">Chinese yew</name>
    <name type="synonym">Taxus wallichiana var. chinensis</name>
    <dbReference type="NCBI Taxonomy" id="29808"/>
    <lineage>
        <taxon>Eukaryota</taxon>
        <taxon>Viridiplantae</taxon>
        <taxon>Streptophyta</taxon>
        <taxon>Embryophyta</taxon>
        <taxon>Tracheophyta</taxon>
        <taxon>Spermatophyta</taxon>
        <taxon>Pinopsida</taxon>
        <taxon>Pinidae</taxon>
        <taxon>Conifers II</taxon>
        <taxon>Cupressales</taxon>
        <taxon>Taxaceae</taxon>
        <taxon>Taxus</taxon>
    </lineage>
</organism>
<dbReference type="AlphaFoldDB" id="A0AA38C0J9"/>
<sequence length="119" mass="13516">SAVRDVILNNLTEVIREVISPILLIFDEDTHISKKISRFISFPEDMLELDLKEGSLHTSYISNDVPNRPMTRVIRSKEVYDVEGVTFNLKGIIAQIDSHLKAFEDSQSLRTMVGAKIEI</sequence>
<feature type="non-terminal residue" evidence="1">
    <location>
        <position position="1"/>
    </location>
</feature>
<evidence type="ECO:0000313" key="2">
    <source>
        <dbReference type="Proteomes" id="UP000824469"/>
    </source>
</evidence>
<accession>A0AA38C0J9</accession>